<keyword evidence="1" id="KW-0812">Transmembrane</keyword>
<feature type="transmembrane region" description="Helical" evidence="1">
    <location>
        <begin position="230"/>
        <end position="250"/>
    </location>
</feature>
<evidence type="ECO:0000256" key="1">
    <source>
        <dbReference type="SAM" id="Phobius"/>
    </source>
</evidence>
<dbReference type="InterPro" id="IPR001173">
    <property type="entry name" value="Glyco_trans_2-like"/>
</dbReference>
<dbReference type="InterPro" id="IPR029044">
    <property type="entry name" value="Nucleotide-diphossugar_trans"/>
</dbReference>
<keyword evidence="4" id="KW-1185">Reference proteome</keyword>
<dbReference type="RefSeq" id="WP_377580129.1">
    <property type="nucleotide sequence ID" value="NZ_JBHTKA010000004.1"/>
</dbReference>
<dbReference type="CDD" id="cd06433">
    <property type="entry name" value="GT_2_WfgS_like"/>
    <property type="match status" value="1"/>
</dbReference>
<comment type="caution">
    <text evidence="3">The sequence shown here is derived from an EMBL/GenBank/DDBJ whole genome shotgun (WGS) entry which is preliminary data.</text>
</comment>
<dbReference type="PANTHER" id="PTHR22916">
    <property type="entry name" value="GLYCOSYLTRANSFERASE"/>
    <property type="match status" value="1"/>
</dbReference>
<dbReference type="Proteomes" id="UP001597112">
    <property type="component" value="Unassembled WGS sequence"/>
</dbReference>
<proteinExistence type="predicted"/>
<name>A0ABW3K618_9BACT</name>
<dbReference type="SUPFAM" id="SSF53448">
    <property type="entry name" value="Nucleotide-diphospho-sugar transferases"/>
    <property type="match status" value="1"/>
</dbReference>
<evidence type="ECO:0000313" key="3">
    <source>
        <dbReference type="EMBL" id="MFD1000678.1"/>
    </source>
</evidence>
<sequence>MIDRAITNSNPVITVVTVVFNGAKNLEKTILSVLSQTYKNIEYIIMDGGSTDGTIDIIKKYESQLAYWISAPDKGIYDAMNKAIDKATGEWINFMNCGDRFASPDVFKLFAQKYSADILYGDAIIQYVDFETTFRKYPLEAMWKHSPFCHQACFVRTSLMKEYKYNLNYKIGADHDIFYRAYIEGKRFQELPIIICYFDGTEGTTKKRIITAIRDKRDIALTYQFSVTKWIYYQFFLAYIYLNILIKKILGDKLTKSLTRILKR</sequence>
<keyword evidence="3" id="KW-0328">Glycosyltransferase</keyword>
<accession>A0ABW3K618</accession>
<dbReference type="EMBL" id="JBHTKA010000004">
    <property type="protein sequence ID" value="MFD1000678.1"/>
    <property type="molecule type" value="Genomic_DNA"/>
</dbReference>
<dbReference type="Gene3D" id="3.90.550.10">
    <property type="entry name" value="Spore Coat Polysaccharide Biosynthesis Protein SpsA, Chain A"/>
    <property type="match status" value="1"/>
</dbReference>
<dbReference type="GO" id="GO:0016757">
    <property type="term" value="F:glycosyltransferase activity"/>
    <property type="evidence" value="ECO:0007669"/>
    <property type="project" value="UniProtKB-KW"/>
</dbReference>
<organism evidence="3 4">
    <name type="scientific">Ohtaekwangia kribbensis</name>
    <dbReference type="NCBI Taxonomy" id="688913"/>
    <lineage>
        <taxon>Bacteria</taxon>
        <taxon>Pseudomonadati</taxon>
        <taxon>Bacteroidota</taxon>
        <taxon>Cytophagia</taxon>
        <taxon>Cytophagales</taxon>
        <taxon>Fulvivirgaceae</taxon>
        <taxon>Ohtaekwangia</taxon>
    </lineage>
</organism>
<protein>
    <submittedName>
        <fullName evidence="3">Glycosyltransferase family 2 protein</fullName>
        <ecNumber evidence="3">2.4.-.-</ecNumber>
    </submittedName>
</protein>
<dbReference type="EC" id="2.4.-.-" evidence="3"/>
<keyword evidence="1" id="KW-1133">Transmembrane helix</keyword>
<feature type="domain" description="Glycosyltransferase 2-like" evidence="2">
    <location>
        <begin position="14"/>
        <end position="119"/>
    </location>
</feature>
<keyword evidence="1" id="KW-0472">Membrane</keyword>
<dbReference type="Pfam" id="PF00535">
    <property type="entry name" value="Glycos_transf_2"/>
    <property type="match status" value="1"/>
</dbReference>
<evidence type="ECO:0000313" key="4">
    <source>
        <dbReference type="Proteomes" id="UP001597112"/>
    </source>
</evidence>
<reference evidence="4" key="1">
    <citation type="journal article" date="2019" name="Int. J. Syst. Evol. Microbiol.">
        <title>The Global Catalogue of Microorganisms (GCM) 10K type strain sequencing project: providing services to taxonomists for standard genome sequencing and annotation.</title>
        <authorList>
            <consortium name="The Broad Institute Genomics Platform"/>
            <consortium name="The Broad Institute Genome Sequencing Center for Infectious Disease"/>
            <person name="Wu L."/>
            <person name="Ma J."/>
        </authorList>
    </citation>
    <scope>NUCLEOTIDE SEQUENCE [LARGE SCALE GENOMIC DNA]</scope>
    <source>
        <strain evidence="4">CCUG 58938</strain>
    </source>
</reference>
<keyword evidence="3" id="KW-0808">Transferase</keyword>
<gene>
    <name evidence="3" type="ORF">ACFQ21_15235</name>
</gene>
<evidence type="ECO:0000259" key="2">
    <source>
        <dbReference type="Pfam" id="PF00535"/>
    </source>
</evidence>
<dbReference type="PANTHER" id="PTHR22916:SF67">
    <property type="entry name" value="COLANIC ACID BIOSYNTHESIS GLYCOSYL TRANSFERASE WCAE-RELATED"/>
    <property type="match status" value="1"/>
</dbReference>